<evidence type="ECO:0000313" key="4">
    <source>
        <dbReference type="Proteomes" id="UP000321150"/>
    </source>
</evidence>
<dbReference type="CDD" id="cd06193">
    <property type="entry name" value="siderophore_interacting"/>
    <property type="match status" value="1"/>
</dbReference>
<protein>
    <recommendedName>
        <fullName evidence="2">FAD-binding FR-type domain-containing protein</fullName>
    </recommendedName>
</protein>
<dbReference type="Gene3D" id="3.40.50.80">
    <property type="entry name" value="Nucleotide-binding domain of ferredoxin-NADP reductase (FNR) module"/>
    <property type="match status" value="1"/>
</dbReference>
<dbReference type="InterPro" id="IPR007037">
    <property type="entry name" value="SIP_rossman_dom"/>
</dbReference>
<feature type="domain" description="FAD-binding FR-type" evidence="2">
    <location>
        <begin position="10"/>
        <end position="131"/>
    </location>
</feature>
<dbReference type="GO" id="GO:0016491">
    <property type="term" value="F:oxidoreductase activity"/>
    <property type="evidence" value="ECO:0007669"/>
    <property type="project" value="InterPro"/>
</dbReference>
<dbReference type="SUPFAM" id="SSF63380">
    <property type="entry name" value="Riboflavin synthase domain-like"/>
    <property type="match status" value="1"/>
</dbReference>
<dbReference type="Pfam" id="PF04954">
    <property type="entry name" value="SIP"/>
    <property type="match status" value="1"/>
</dbReference>
<dbReference type="OrthoDB" id="9814826at2"/>
<dbReference type="Gene3D" id="2.40.30.10">
    <property type="entry name" value="Translation factors"/>
    <property type="match status" value="1"/>
</dbReference>
<organism evidence="3 4">
    <name type="scientific">Chryseobacterium lathyri</name>
    <dbReference type="NCBI Taxonomy" id="395933"/>
    <lineage>
        <taxon>Bacteria</taxon>
        <taxon>Pseudomonadati</taxon>
        <taxon>Bacteroidota</taxon>
        <taxon>Flavobacteriia</taxon>
        <taxon>Flavobacteriales</taxon>
        <taxon>Weeksellaceae</taxon>
        <taxon>Chryseobacterium group</taxon>
        <taxon>Chryseobacterium</taxon>
    </lineage>
</organism>
<dbReference type="PROSITE" id="PS51384">
    <property type="entry name" value="FAD_FR"/>
    <property type="match status" value="1"/>
</dbReference>
<dbReference type="PANTHER" id="PTHR30157:SF0">
    <property type="entry name" value="NADPH-DEPENDENT FERRIC-CHELATE REDUCTASE"/>
    <property type="match status" value="1"/>
</dbReference>
<name>A0A511Y621_9FLAO</name>
<comment type="similarity">
    <text evidence="1">Belongs to the SIP oxidoreductase family.</text>
</comment>
<evidence type="ECO:0000259" key="2">
    <source>
        <dbReference type="PROSITE" id="PS51384"/>
    </source>
</evidence>
<gene>
    <name evidence="3" type="ORF">CLA01_07200</name>
</gene>
<proteinExistence type="inferred from homology"/>
<dbReference type="EMBL" id="BJYI01000003">
    <property type="protein sequence ID" value="GEN70648.1"/>
    <property type="molecule type" value="Genomic_DNA"/>
</dbReference>
<dbReference type="Pfam" id="PF08021">
    <property type="entry name" value="FAD_binding_9"/>
    <property type="match status" value="1"/>
</dbReference>
<evidence type="ECO:0000256" key="1">
    <source>
        <dbReference type="ARBA" id="ARBA00035644"/>
    </source>
</evidence>
<reference evidence="3 4" key="1">
    <citation type="submission" date="2019-07" db="EMBL/GenBank/DDBJ databases">
        <title>Whole genome shotgun sequence of Chryseobacterium lathyri NBRC 105250.</title>
        <authorList>
            <person name="Hosoyama A."/>
            <person name="Uohara A."/>
            <person name="Ohji S."/>
            <person name="Ichikawa N."/>
        </authorList>
    </citation>
    <scope>NUCLEOTIDE SEQUENCE [LARGE SCALE GENOMIC DNA]</scope>
    <source>
        <strain evidence="3 4">NBRC 105250</strain>
    </source>
</reference>
<evidence type="ECO:0000313" key="3">
    <source>
        <dbReference type="EMBL" id="GEN70648.1"/>
    </source>
</evidence>
<comment type="caution">
    <text evidence="3">The sequence shown here is derived from an EMBL/GenBank/DDBJ whole genome shotgun (WGS) entry which is preliminary data.</text>
</comment>
<dbReference type="InterPro" id="IPR039374">
    <property type="entry name" value="SIP_fam"/>
</dbReference>
<dbReference type="RefSeq" id="WP_111953490.1">
    <property type="nucleotide sequence ID" value="NZ_BJYI01000003.1"/>
</dbReference>
<accession>A0A511Y621</accession>
<dbReference type="PANTHER" id="PTHR30157">
    <property type="entry name" value="FERRIC REDUCTASE, NADPH-DEPENDENT"/>
    <property type="match status" value="1"/>
</dbReference>
<sequence length="260" mass="29305">MTNNPAISRKIRSVFTVKNKQYLSPHFIRVIFKIEENQVELLRNVQSGSNNKLFIPTGMTDQSQEPLFLTRTYTNRKIDLDSRELTIDFAVHGETGPASLWALNAKPGDTLEIGMKESTRPLVPDADFYLLVGDATALPVICAVAELLPSYVTAKILLEVPGKEDEIMLCSRAELSVEWLYNPHPEKGSCIADLVKKIEFPAGILKKYIYVTAEYSTVKELRSYFKTELNWDSHGMHAVSYWKAGQSEDETSKDRSVQGD</sequence>
<dbReference type="InterPro" id="IPR017938">
    <property type="entry name" value="Riboflavin_synthase-like_b-brl"/>
</dbReference>
<dbReference type="AlphaFoldDB" id="A0A511Y621"/>
<dbReference type="InterPro" id="IPR017927">
    <property type="entry name" value="FAD-bd_FR_type"/>
</dbReference>
<dbReference type="InterPro" id="IPR013113">
    <property type="entry name" value="SIP_FAD-bd"/>
</dbReference>
<dbReference type="InterPro" id="IPR039261">
    <property type="entry name" value="FNR_nucleotide-bd"/>
</dbReference>
<dbReference type="Proteomes" id="UP000321150">
    <property type="component" value="Unassembled WGS sequence"/>
</dbReference>